<gene>
    <name evidence="2" type="ORF">EJC50_02435</name>
</gene>
<dbReference type="GO" id="GO:0016740">
    <property type="term" value="F:transferase activity"/>
    <property type="evidence" value="ECO:0007669"/>
    <property type="project" value="UniProtKB-KW"/>
</dbReference>
<organism evidence="2 3">
    <name type="scientific">Paenibacillus albus</name>
    <dbReference type="NCBI Taxonomy" id="2495582"/>
    <lineage>
        <taxon>Bacteria</taxon>
        <taxon>Bacillati</taxon>
        <taxon>Bacillota</taxon>
        <taxon>Bacilli</taxon>
        <taxon>Bacillales</taxon>
        <taxon>Paenibacillaceae</taxon>
        <taxon>Paenibacillus</taxon>
    </lineage>
</organism>
<dbReference type="Proteomes" id="UP000272528">
    <property type="component" value="Chromosome"/>
</dbReference>
<dbReference type="PANTHER" id="PTHR43630:SF2">
    <property type="entry name" value="GLYCOSYLTRANSFERASE"/>
    <property type="match status" value="1"/>
</dbReference>
<dbReference type="SUPFAM" id="SSF48452">
    <property type="entry name" value="TPR-like"/>
    <property type="match status" value="1"/>
</dbReference>
<accession>A0A3Q8X339</accession>
<evidence type="ECO:0000259" key="1">
    <source>
        <dbReference type="Pfam" id="PF00535"/>
    </source>
</evidence>
<dbReference type="Pfam" id="PF00535">
    <property type="entry name" value="Glycos_transf_2"/>
    <property type="match status" value="1"/>
</dbReference>
<name>A0A3Q8X339_9BACL</name>
<evidence type="ECO:0000313" key="2">
    <source>
        <dbReference type="EMBL" id="AZN38661.1"/>
    </source>
</evidence>
<feature type="domain" description="Glycosyltransferase 2-like" evidence="1">
    <location>
        <begin position="43"/>
        <end position="183"/>
    </location>
</feature>
<dbReference type="Gene3D" id="3.90.550.10">
    <property type="entry name" value="Spore Coat Polysaccharide Biosynthesis Protein SpsA, Chain A"/>
    <property type="match status" value="1"/>
</dbReference>
<dbReference type="InterPro" id="IPR011990">
    <property type="entry name" value="TPR-like_helical_dom_sf"/>
</dbReference>
<dbReference type="PANTHER" id="PTHR43630">
    <property type="entry name" value="POLY-BETA-1,6-N-ACETYL-D-GLUCOSAMINE SYNTHASE"/>
    <property type="match status" value="1"/>
</dbReference>
<dbReference type="AlphaFoldDB" id="A0A3Q8X339"/>
<keyword evidence="3" id="KW-1185">Reference proteome</keyword>
<dbReference type="EMBL" id="CP034437">
    <property type="protein sequence ID" value="AZN38661.1"/>
    <property type="molecule type" value="Genomic_DNA"/>
</dbReference>
<dbReference type="KEGG" id="palb:EJC50_02435"/>
<evidence type="ECO:0000313" key="3">
    <source>
        <dbReference type="Proteomes" id="UP000272528"/>
    </source>
</evidence>
<dbReference type="InterPro" id="IPR029044">
    <property type="entry name" value="Nucleotide-diphossugar_trans"/>
</dbReference>
<dbReference type="InterPro" id="IPR001173">
    <property type="entry name" value="Glyco_trans_2-like"/>
</dbReference>
<dbReference type="Gene3D" id="1.25.40.10">
    <property type="entry name" value="Tetratricopeptide repeat domain"/>
    <property type="match status" value="1"/>
</dbReference>
<keyword evidence="2" id="KW-0808">Transferase</keyword>
<protein>
    <submittedName>
        <fullName evidence="2">Glycosyltransferase family 2 protein</fullName>
    </submittedName>
</protein>
<reference evidence="3" key="1">
    <citation type="submission" date="2018-12" db="EMBL/GenBank/DDBJ databases">
        <title>Genome sequence of Peanibacillus sp.</title>
        <authorList>
            <person name="Subramani G."/>
            <person name="Srinivasan S."/>
            <person name="Kim M.K."/>
        </authorList>
    </citation>
    <scope>NUCLEOTIDE SEQUENCE [LARGE SCALE GENOMIC DNA]</scope>
    <source>
        <strain evidence="3">18JY67-1</strain>
    </source>
</reference>
<sequence>MPIWSIFSRRLSACMALAGGRRSPARRGGGRMSSKKKKASLISLCMIVKDEAASLPRCLQSVQDVVDQIVVVDTGSTDDTVAIAKRFGATVVRAQWTNDFAAARNRGLAFASGEWILFLDADEELDAGTGVQLRQLAQQREITGYFLNIWNYMGESGSEGATINPVLRMFRNDKRYRFEGRIHEQIAGPITHHTPTARFHLSDAIIHHYGYKREIVLAKNKLERNRELLERAVLEEPDNRFHWYNLGVEYFRGRAVEDALRAFRQARDGIDYAAVSYAHLLVKHEVQCLQAMRRWQESLALTEEGLTWYADYPDLWHAKGVCLAALGQRRKAAEAFAAAIHIGRAPAIFHTEDGMGSYQSAYWLGSMHEAELDYETAAHWYAEAVRFRGSLLAPLYRLCHMMRICGSEEQLAQFVEDRFIVDSPAAAVKLADVMRRSGCYIALRLWISRRLAGGSAEEHALLLPWMELAENCAALIGGRRDLTAAEGSLGQAAEWLGSPEQSLFPEVAVEWLPLFIRSGTGGSRVKDVVGALLDGRPDGESSGIGSSNAAAIGVRYAARALCALADGRLAEVQQVGGFTQAAQEMRLLLPAQGEGDR</sequence>
<dbReference type="CDD" id="cd02511">
    <property type="entry name" value="Beta4Glucosyltransferase"/>
    <property type="match status" value="1"/>
</dbReference>
<dbReference type="OrthoDB" id="9815923at2"/>
<proteinExistence type="predicted"/>
<dbReference type="SUPFAM" id="SSF53448">
    <property type="entry name" value="Nucleotide-diphospho-sugar transferases"/>
    <property type="match status" value="1"/>
</dbReference>